<evidence type="ECO:0000259" key="2">
    <source>
        <dbReference type="SMART" id="SM00014"/>
    </source>
</evidence>
<dbReference type="OrthoDB" id="9789113at2"/>
<proteinExistence type="predicted"/>
<dbReference type="RefSeq" id="WP_036872369.1">
    <property type="nucleotide sequence ID" value="NZ_JRNN01000054.1"/>
</dbReference>
<evidence type="ECO:0000313" key="4">
    <source>
        <dbReference type="Proteomes" id="UP000029556"/>
    </source>
</evidence>
<dbReference type="SMART" id="SM00014">
    <property type="entry name" value="acidPPc"/>
    <property type="match status" value="1"/>
</dbReference>
<dbReference type="SUPFAM" id="SSF48317">
    <property type="entry name" value="Acid phosphatase/Vanadium-dependent haloperoxidase"/>
    <property type="match status" value="1"/>
</dbReference>
<keyword evidence="1" id="KW-1133">Transmembrane helix</keyword>
<feature type="transmembrane region" description="Helical" evidence="1">
    <location>
        <begin position="159"/>
        <end position="181"/>
    </location>
</feature>
<feature type="domain" description="Phosphatidic acid phosphatase type 2/haloperoxidase" evidence="2">
    <location>
        <begin position="62"/>
        <end position="178"/>
    </location>
</feature>
<dbReference type="AlphaFoldDB" id="A0A095ZKJ6"/>
<comment type="caution">
    <text evidence="3">The sequence shown here is derived from an EMBL/GenBank/DDBJ whole genome shotgun (WGS) entry which is preliminary data.</text>
</comment>
<dbReference type="InterPro" id="IPR000326">
    <property type="entry name" value="PAP2/HPO"/>
</dbReference>
<feature type="transmembrane region" description="Helical" evidence="1">
    <location>
        <begin position="59"/>
        <end position="77"/>
    </location>
</feature>
<dbReference type="Proteomes" id="UP000029556">
    <property type="component" value="Unassembled WGS sequence"/>
</dbReference>
<evidence type="ECO:0000313" key="3">
    <source>
        <dbReference type="EMBL" id="KGF35213.1"/>
    </source>
</evidence>
<feature type="transmembrane region" description="Helical" evidence="1">
    <location>
        <begin position="209"/>
        <end position="231"/>
    </location>
</feature>
<dbReference type="PANTHER" id="PTHR14969">
    <property type="entry name" value="SPHINGOSINE-1-PHOSPHATE PHOSPHOHYDROLASE"/>
    <property type="match status" value="1"/>
</dbReference>
<dbReference type="Pfam" id="PF01569">
    <property type="entry name" value="PAP2"/>
    <property type="match status" value="1"/>
</dbReference>
<evidence type="ECO:0000256" key="1">
    <source>
        <dbReference type="SAM" id="Phobius"/>
    </source>
</evidence>
<reference evidence="3 4" key="1">
    <citation type="submission" date="2014-07" db="EMBL/GenBank/DDBJ databases">
        <authorList>
            <person name="McCorrison J."/>
            <person name="Sanka R."/>
            <person name="Torralba M."/>
            <person name="Gillis M."/>
            <person name="Haft D.H."/>
            <person name="Methe B."/>
            <person name="Sutton G."/>
            <person name="Nelson K.E."/>
        </authorList>
    </citation>
    <scope>NUCLEOTIDE SEQUENCE [LARGE SCALE GENOMIC DNA]</scope>
    <source>
        <strain evidence="3 4">DNF00853</strain>
    </source>
</reference>
<keyword evidence="1" id="KW-0472">Membrane</keyword>
<gene>
    <name evidence="3" type="ORF">HMPREF2137_05025</name>
</gene>
<feature type="transmembrane region" description="Helical" evidence="1">
    <location>
        <begin position="28"/>
        <end position="50"/>
    </location>
</feature>
<keyword evidence="1" id="KW-0812">Transmembrane</keyword>
<feature type="transmembrane region" description="Helical" evidence="1">
    <location>
        <begin position="122"/>
        <end position="147"/>
    </location>
</feature>
<dbReference type="PANTHER" id="PTHR14969:SF13">
    <property type="entry name" value="AT30094P"/>
    <property type="match status" value="1"/>
</dbReference>
<accession>A0A095ZKJ6</accession>
<dbReference type="CDD" id="cd03395">
    <property type="entry name" value="PAP2_like_4"/>
    <property type="match status" value="1"/>
</dbReference>
<organism evidence="3 4">
    <name type="scientific">Hoylesella buccalis DNF00853</name>
    <dbReference type="NCBI Taxonomy" id="1401074"/>
    <lineage>
        <taxon>Bacteria</taxon>
        <taxon>Pseudomonadati</taxon>
        <taxon>Bacteroidota</taxon>
        <taxon>Bacteroidia</taxon>
        <taxon>Bacteroidales</taxon>
        <taxon>Prevotellaceae</taxon>
        <taxon>Hoylesella</taxon>
    </lineage>
</organism>
<protein>
    <recommendedName>
        <fullName evidence="2">Phosphatidic acid phosphatase type 2/haloperoxidase domain-containing protein</fullName>
    </recommendedName>
</protein>
<dbReference type="EMBL" id="JRNN01000054">
    <property type="protein sequence ID" value="KGF35213.1"/>
    <property type="molecule type" value="Genomic_DNA"/>
</dbReference>
<sequence length="232" mass="26385">MNIQALTDLDHQLLFALNGSDSLFLDGMMMTLTSSVTWIPLYVALVYLVIKNNDTMTQIFLVIGFATLCLLLSSGMADALIKPLVGRIRPCNDPMLKYQIDVIDQYRPRTYSFFSGHASNTFSIALFLCLLVRSGLFSFFMVTWSLLNAYTRLYLGVHYPSDVLVGFAWAIVVGFSTYWMYCRVNRKLSANANYISSQYTQTGYNYKDVHLVILVMSVSYMYAIFRGLVLFT</sequence>
<name>A0A095ZKJ6_9BACT</name>
<dbReference type="Gene3D" id="1.20.144.10">
    <property type="entry name" value="Phosphatidic acid phosphatase type 2/haloperoxidase"/>
    <property type="match status" value="1"/>
</dbReference>
<dbReference type="InterPro" id="IPR036938">
    <property type="entry name" value="PAP2/HPO_sf"/>
</dbReference>